<proteinExistence type="predicted"/>
<name>A0A6J7ICD6_9ZZZZ</name>
<protein>
    <submittedName>
        <fullName evidence="1">Unannotated protein</fullName>
    </submittedName>
</protein>
<dbReference type="EMBL" id="CAFBMK010000147">
    <property type="protein sequence ID" value="CAB4928579.1"/>
    <property type="molecule type" value="Genomic_DNA"/>
</dbReference>
<dbReference type="AlphaFoldDB" id="A0A6J7ICD6"/>
<evidence type="ECO:0000313" key="1">
    <source>
        <dbReference type="EMBL" id="CAB4928579.1"/>
    </source>
</evidence>
<sequence length="44" mass="5018">MEGRYFCFCSSVPNFISRYAPMKWVLTMPGIEIQPRASSSAMRA</sequence>
<gene>
    <name evidence="1" type="ORF">UFOPK3564_02244</name>
</gene>
<accession>A0A6J7ICD6</accession>
<organism evidence="1">
    <name type="scientific">freshwater metagenome</name>
    <dbReference type="NCBI Taxonomy" id="449393"/>
    <lineage>
        <taxon>unclassified sequences</taxon>
        <taxon>metagenomes</taxon>
        <taxon>ecological metagenomes</taxon>
    </lineage>
</organism>
<reference evidence="1" key="1">
    <citation type="submission" date="2020-05" db="EMBL/GenBank/DDBJ databases">
        <authorList>
            <person name="Chiriac C."/>
            <person name="Salcher M."/>
            <person name="Ghai R."/>
            <person name="Kavagutti S V."/>
        </authorList>
    </citation>
    <scope>NUCLEOTIDE SEQUENCE</scope>
</reference>